<organism evidence="1 2">
    <name type="scientific">Trichonephila clavata</name>
    <name type="common">Joro spider</name>
    <name type="synonym">Nephila clavata</name>
    <dbReference type="NCBI Taxonomy" id="2740835"/>
    <lineage>
        <taxon>Eukaryota</taxon>
        <taxon>Metazoa</taxon>
        <taxon>Ecdysozoa</taxon>
        <taxon>Arthropoda</taxon>
        <taxon>Chelicerata</taxon>
        <taxon>Arachnida</taxon>
        <taxon>Araneae</taxon>
        <taxon>Araneomorphae</taxon>
        <taxon>Entelegynae</taxon>
        <taxon>Araneoidea</taxon>
        <taxon>Nephilidae</taxon>
        <taxon>Trichonephila</taxon>
    </lineage>
</organism>
<dbReference type="EMBL" id="BMAO01021494">
    <property type="protein sequence ID" value="GFQ74922.1"/>
    <property type="molecule type" value="Genomic_DNA"/>
</dbReference>
<reference evidence="1" key="1">
    <citation type="submission" date="2020-07" db="EMBL/GenBank/DDBJ databases">
        <title>Multicomponent nature underlies the extraordinary mechanical properties of spider dragline silk.</title>
        <authorList>
            <person name="Kono N."/>
            <person name="Nakamura H."/>
            <person name="Mori M."/>
            <person name="Yoshida Y."/>
            <person name="Ohtoshi R."/>
            <person name="Malay A.D."/>
            <person name="Moran D.A.P."/>
            <person name="Tomita M."/>
            <person name="Numata K."/>
            <person name="Arakawa K."/>
        </authorList>
    </citation>
    <scope>NUCLEOTIDE SEQUENCE</scope>
</reference>
<keyword evidence="2" id="KW-1185">Reference proteome</keyword>
<evidence type="ECO:0000313" key="2">
    <source>
        <dbReference type="Proteomes" id="UP000887116"/>
    </source>
</evidence>
<sequence>MVANIRIFQTGIDLICWCAMCDNGKCLSKITSKHNSCSTRYCKAARKSCNVLSRAQKAFLCLMVASSQTGFENTPLSCALGDITSGTV</sequence>
<dbReference type="Proteomes" id="UP000887116">
    <property type="component" value="Unassembled WGS sequence"/>
</dbReference>
<dbReference type="AlphaFoldDB" id="A0A8X6FBA8"/>
<gene>
    <name evidence="1" type="ORF">TNCT_481191</name>
</gene>
<evidence type="ECO:0000313" key="1">
    <source>
        <dbReference type="EMBL" id="GFQ74922.1"/>
    </source>
</evidence>
<comment type="caution">
    <text evidence="1">The sequence shown here is derived from an EMBL/GenBank/DDBJ whole genome shotgun (WGS) entry which is preliminary data.</text>
</comment>
<proteinExistence type="predicted"/>
<protein>
    <submittedName>
        <fullName evidence="1">Uncharacterized protein</fullName>
    </submittedName>
</protein>
<name>A0A8X6FBA8_TRICU</name>
<accession>A0A8X6FBA8</accession>